<feature type="domain" description="Methyltransferase" evidence="1">
    <location>
        <begin position="55"/>
        <end position="148"/>
    </location>
</feature>
<dbReference type="Proteomes" id="UP000619238">
    <property type="component" value="Unassembled WGS sequence"/>
</dbReference>
<dbReference type="Gene3D" id="3.40.50.150">
    <property type="entry name" value="Vaccinia Virus protein VP39"/>
    <property type="match status" value="1"/>
</dbReference>
<dbReference type="GO" id="GO:0032259">
    <property type="term" value="P:methylation"/>
    <property type="evidence" value="ECO:0007669"/>
    <property type="project" value="UniProtKB-KW"/>
</dbReference>
<evidence type="ECO:0000313" key="3">
    <source>
        <dbReference type="Proteomes" id="UP000619238"/>
    </source>
</evidence>
<keyword evidence="3" id="KW-1185">Reference proteome</keyword>
<dbReference type="RefSeq" id="WP_187560564.1">
    <property type="nucleotide sequence ID" value="NZ_JACGWS010000001.1"/>
</dbReference>
<organism evidence="2 3">
    <name type="scientific">Kordia aestuariivivens</name>
    <dbReference type="NCBI Taxonomy" id="2759037"/>
    <lineage>
        <taxon>Bacteria</taxon>
        <taxon>Pseudomonadati</taxon>
        <taxon>Bacteroidota</taxon>
        <taxon>Flavobacteriia</taxon>
        <taxon>Flavobacteriales</taxon>
        <taxon>Flavobacteriaceae</taxon>
        <taxon>Kordia</taxon>
    </lineage>
</organism>
<dbReference type="EMBL" id="JACGWS010000001">
    <property type="protein sequence ID" value="MBC8753534.1"/>
    <property type="molecule type" value="Genomic_DNA"/>
</dbReference>
<protein>
    <submittedName>
        <fullName evidence="2">Class I SAM-dependent methyltransferase</fullName>
    </submittedName>
</protein>
<evidence type="ECO:0000259" key="1">
    <source>
        <dbReference type="Pfam" id="PF13649"/>
    </source>
</evidence>
<dbReference type="GO" id="GO:0008168">
    <property type="term" value="F:methyltransferase activity"/>
    <property type="evidence" value="ECO:0007669"/>
    <property type="project" value="UniProtKB-KW"/>
</dbReference>
<keyword evidence="2" id="KW-0489">Methyltransferase</keyword>
<gene>
    <name evidence="2" type="ORF">H2O64_02550</name>
</gene>
<dbReference type="Pfam" id="PF13649">
    <property type="entry name" value="Methyltransf_25"/>
    <property type="match status" value="1"/>
</dbReference>
<comment type="caution">
    <text evidence="2">The sequence shown here is derived from an EMBL/GenBank/DDBJ whole genome shotgun (WGS) entry which is preliminary data.</text>
</comment>
<proteinExistence type="predicted"/>
<name>A0ABR7Q4P3_9FLAO</name>
<evidence type="ECO:0000313" key="2">
    <source>
        <dbReference type="EMBL" id="MBC8753534.1"/>
    </source>
</evidence>
<accession>A0ABR7Q4P3</accession>
<dbReference type="SUPFAM" id="SSF53335">
    <property type="entry name" value="S-adenosyl-L-methionine-dependent methyltransferases"/>
    <property type="match status" value="1"/>
</dbReference>
<dbReference type="InterPro" id="IPR029063">
    <property type="entry name" value="SAM-dependent_MTases_sf"/>
</dbReference>
<dbReference type="CDD" id="cd02440">
    <property type="entry name" value="AdoMet_MTases"/>
    <property type="match status" value="1"/>
</dbReference>
<dbReference type="InterPro" id="IPR041698">
    <property type="entry name" value="Methyltransf_25"/>
</dbReference>
<keyword evidence="2" id="KW-0808">Transferase</keyword>
<reference evidence="2 3" key="1">
    <citation type="submission" date="2020-07" db="EMBL/GenBank/DDBJ databases">
        <title>Description of Kordia aestuariivivens sp. nov., isolated from a tidal flat.</title>
        <authorList>
            <person name="Park S."/>
            <person name="Yoon J.-H."/>
        </authorList>
    </citation>
    <scope>NUCLEOTIDE SEQUENCE [LARGE SCALE GENOMIC DNA]</scope>
    <source>
        <strain evidence="2 3">YSTF-M3</strain>
    </source>
</reference>
<sequence length="267" mass="30587">MDSNYFKINKETWNKKVAIHAKSDMYAMESFKSGKSSLMKYELNRFPNVTGKSLLHLQCHFGQDTLSWARMGAKATGIDLSDEAIKLAKSLNTELNLDAQFHSCNVYDVNNHVTDTFDIVFTSYGVIGWLPDLNKWAEIIASRLNEGGTFYMVEFHPIVWMFNYLETPPTLKYAYNQDEVIYEEYEGTYAEDGETKMVSKEYAWNHGFGEVISALINAGLTIDLFEEHDASPYDVLPDLIKNSAGLYETKDKLYPLIYELKATKKPR</sequence>